<dbReference type="InterPro" id="IPR000719">
    <property type="entry name" value="Prot_kinase_dom"/>
</dbReference>
<dbReference type="CDD" id="cd13973">
    <property type="entry name" value="PK_MviN-like"/>
    <property type="match status" value="1"/>
</dbReference>
<dbReference type="Proteomes" id="UP001596067">
    <property type="component" value="Unassembled WGS sequence"/>
</dbReference>
<dbReference type="Gene3D" id="1.10.510.10">
    <property type="entry name" value="Transferase(Phosphotransferase) domain 1"/>
    <property type="match status" value="1"/>
</dbReference>
<accession>A0ABW1FAD4</accession>
<keyword evidence="4" id="KW-0808">Transferase</keyword>
<comment type="caution">
    <text evidence="4">The sequence shown here is derived from an EMBL/GenBank/DDBJ whole genome shotgun (WGS) entry which is preliminary data.</text>
</comment>
<dbReference type="SUPFAM" id="SSF56112">
    <property type="entry name" value="Protein kinase-like (PK-like)"/>
    <property type="match status" value="1"/>
</dbReference>
<dbReference type="InterPro" id="IPR008979">
    <property type="entry name" value="Galactose-bd-like_sf"/>
</dbReference>
<protein>
    <submittedName>
        <fullName evidence="4">Serine/threonine protein kinase</fullName>
    </submittedName>
</protein>
<feature type="compositionally biased region" description="Low complexity" evidence="2">
    <location>
        <begin position="89"/>
        <end position="98"/>
    </location>
</feature>
<evidence type="ECO:0000256" key="2">
    <source>
        <dbReference type="SAM" id="MobiDB-lite"/>
    </source>
</evidence>
<keyword evidence="5" id="KW-1185">Reference proteome</keyword>
<dbReference type="PROSITE" id="PS50011">
    <property type="entry name" value="PROTEIN_KINASE_DOM"/>
    <property type="match status" value="1"/>
</dbReference>
<dbReference type="Gene3D" id="2.60.120.260">
    <property type="entry name" value="Galactose-binding domain-like"/>
    <property type="match status" value="1"/>
</dbReference>
<sequence>MADGTKAVVDTSAADGATDEAALAAAIDELAGETAQQSPEAARTGTAPDDEPSPAPSSEETSEITAPLSAAEIRAELAAGGAKAAAAAAAARDAGARPARPPQDPQPTHDPRDTGTLPQTLPAPLRHSGDKIGNRYRLEECISQTETFSSWRAVDEKLRRAVGVHLMASGHQRARRVLAAAKSAALLGDPRFVQVLDAVQEGELVYVVREWLPHASDLAKLLANGPMEPHEAYQMVRQVTDAVAAAHRRGQAHLRLTPRCVLRTDSGQYRINGIAVDAALRGLPADGDAEDAERTDTRAIGALLFAALTHRWPYPEDRYDLQGLPRNLRDVPPDQVRAGVHKGLSELAARALFDHPPHHARPIRTPEELAKAIALMPRIRQPEPELPAFSAPPRHNTHALPTAPNPTRVVAAPGTAPAPNRLAPVRRTRRRLRRAIKVTAWTVALGAIGVASWQLVDSLRHNGTAVAAATPGPSSAAPTVHAATHTPVPIEVKDAISYNPLGDSPESTYLLPKSFDGDPSTTWTTKGYNEQFGTKPPLKAGTGLLVDLGSQQSVSTVNVQFVGNTIAELRIPGPQAAANPAAAQPEAFTVAGKKSGTGAEFTLESPVTTRYLLIWLTSLPKDTDGKFRGYVAEVKVFG</sequence>
<reference evidence="5" key="1">
    <citation type="journal article" date="2019" name="Int. J. Syst. Evol. Microbiol.">
        <title>The Global Catalogue of Microorganisms (GCM) 10K type strain sequencing project: providing services to taxonomists for standard genome sequencing and annotation.</title>
        <authorList>
            <consortium name="The Broad Institute Genomics Platform"/>
            <consortium name="The Broad Institute Genome Sequencing Center for Infectious Disease"/>
            <person name="Wu L."/>
            <person name="Ma J."/>
        </authorList>
    </citation>
    <scope>NUCLEOTIDE SEQUENCE [LARGE SCALE GENOMIC DNA]</scope>
    <source>
        <strain evidence="5">CGMCC 4.1469</strain>
    </source>
</reference>
<dbReference type="SUPFAM" id="SSF49785">
    <property type="entry name" value="Galactose-binding domain-like"/>
    <property type="match status" value="1"/>
</dbReference>
<dbReference type="EMBL" id="JBHSOD010000098">
    <property type="protein sequence ID" value="MFC5890830.1"/>
    <property type="molecule type" value="Genomic_DNA"/>
</dbReference>
<keyword evidence="4" id="KW-0418">Kinase</keyword>
<evidence type="ECO:0000256" key="1">
    <source>
        <dbReference type="ARBA" id="ARBA00023170"/>
    </source>
</evidence>
<dbReference type="InterPro" id="IPR011009">
    <property type="entry name" value="Kinase-like_dom_sf"/>
</dbReference>
<feature type="region of interest" description="Disordered" evidence="2">
    <location>
        <begin position="399"/>
        <end position="421"/>
    </location>
</feature>
<feature type="domain" description="Protein kinase" evidence="3">
    <location>
        <begin position="136"/>
        <end position="379"/>
    </location>
</feature>
<proteinExistence type="predicted"/>
<evidence type="ECO:0000259" key="3">
    <source>
        <dbReference type="PROSITE" id="PS50011"/>
    </source>
</evidence>
<organism evidence="4 5">
    <name type="scientific">Kitasatospora aburaviensis</name>
    <dbReference type="NCBI Taxonomy" id="67265"/>
    <lineage>
        <taxon>Bacteria</taxon>
        <taxon>Bacillati</taxon>
        <taxon>Actinomycetota</taxon>
        <taxon>Actinomycetes</taxon>
        <taxon>Kitasatosporales</taxon>
        <taxon>Streptomycetaceae</taxon>
        <taxon>Kitasatospora</taxon>
    </lineage>
</organism>
<keyword evidence="1" id="KW-0675">Receptor</keyword>
<gene>
    <name evidence="4" type="ORF">ACFP0N_38350</name>
</gene>
<feature type="compositionally biased region" description="Low complexity" evidence="2">
    <location>
        <begin position="13"/>
        <end position="33"/>
    </location>
</feature>
<dbReference type="Gene3D" id="3.30.200.20">
    <property type="entry name" value="Phosphorylase Kinase, domain 1"/>
    <property type="match status" value="1"/>
</dbReference>
<feature type="region of interest" description="Disordered" evidence="2">
    <location>
        <begin position="89"/>
        <end position="130"/>
    </location>
</feature>
<dbReference type="GO" id="GO:0004674">
    <property type="term" value="F:protein serine/threonine kinase activity"/>
    <property type="evidence" value="ECO:0007669"/>
    <property type="project" value="UniProtKB-KW"/>
</dbReference>
<dbReference type="RefSeq" id="WP_313764721.1">
    <property type="nucleotide sequence ID" value="NZ_BAAAVH010000047.1"/>
</dbReference>
<feature type="region of interest" description="Disordered" evidence="2">
    <location>
        <begin position="1"/>
        <end position="70"/>
    </location>
</feature>
<evidence type="ECO:0000313" key="4">
    <source>
        <dbReference type="EMBL" id="MFC5890830.1"/>
    </source>
</evidence>
<evidence type="ECO:0000313" key="5">
    <source>
        <dbReference type="Proteomes" id="UP001596067"/>
    </source>
</evidence>
<keyword evidence="4" id="KW-0723">Serine/threonine-protein kinase</keyword>
<name>A0ABW1FAD4_9ACTN</name>